<dbReference type="SUPFAM" id="SSF56935">
    <property type="entry name" value="Porins"/>
    <property type="match status" value="1"/>
</dbReference>
<evidence type="ECO:0000313" key="7">
    <source>
        <dbReference type="Proteomes" id="UP001500459"/>
    </source>
</evidence>
<dbReference type="InterPro" id="IPR036942">
    <property type="entry name" value="Beta-barrel_TonB_sf"/>
</dbReference>
<keyword evidence="3" id="KW-0998">Cell outer membrane</keyword>
<reference evidence="7" key="1">
    <citation type="journal article" date="2019" name="Int. J. Syst. Evol. Microbiol.">
        <title>The Global Catalogue of Microorganisms (GCM) 10K type strain sequencing project: providing services to taxonomists for standard genome sequencing and annotation.</title>
        <authorList>
            <consortium name="The Broad Institute Genomics Platform"/>
            <consortium name="The Broad Institute Genome Sequencing Center for Infectious Disease"/>
            <person name="Wu L."/>
            <person name="Ma J."/>
        </authorList>
    </citation>
    <scope>NUCLEOTIDE SEQUENCE [LARGE SCALE GENOMIC DNA]</scope>
    <source>
        <strain evidence="7">JCM 17106</strain>
    </source>
</reference>
<dbReference type="RefSeq" id="WP_344925520.1">
    <property type="nucleotide sequence ID" value="NZ_BAABCW010000003.1"/>
</dbReference>
<name>A0ABP7XDN9_9FLAO</name>
<dbReference type="EMBL" id="BAABCW010000003">
    <property type="protein sequence ID" value="GAA4112853.1"/>
    <property type="molecule type" value="Genomic_DNA"/>
</dbReference>
<evidence type="ECO:0000256" key="2">
    <source>
        <dbReference type="ARBA" id="ARBA00023136"/>
    </source>
</evidence>
<gene>
    <name evidence="6" type="ORF">GCM10022393_11480</name>
</gene>
<sequence length="834" mass="95462">MIKTKILVFLILFSYSVFQVHGQTEKDVLPLIFVLQKIQKKFGHNFSYVDNELSEETIPDLPNVKTLGEAIDHLKEYTSFTYTFLEEKTIAISTVNKVLEICGIIKNHDNKNISNASIQSNSQKTISNQQGEFKLALNSPDDTISIDYLGYVSITMSAKDFNTSNCKKIKLKPQVEYLNEVILPSYLIKGIHKLRNGSIKIDYTNFGILPGLTEPDVLQTLQSLPGIVSVNETVSDLNVRGGTNDQNLMMWDGIKIYQSSHFFGLISAFNPYLTKDVQLVKNGSSSEYGDGVSSVIAMRTDDKVNKNTYGSIGVNLISADGYIDTAIGEKSSLQLAVRHSINDLIETPTYSQYFDRAFQNSEVINGSNSDERFSFYDTSIRWIYQLSAKDFIKVNGILMRNNLVFQENSQVDQTNVSRESKVSQSNTSGGITYQRKWNSAFLSDVLLYGTNYRLEAINSDIENNQRLLQENDVLENGLKVKTSYKIQPNTIFKNGYQFNETGISNLRDVNNPTFRDRTKEVIRTHGLYSEIEHTSKNDQNHLNVGVRLNYFEKFNIYSWEPRISFQKRFANHFSLELLGEIKSQTTSQIIDLQNDFLGIESRRWILSNNDDIPVIKSQQASMGLSYNHANWLISSDFYYKNVDGIITRSQGFQNQYEFSNDHGSYTVTGIDLLINRSFKNFSTWLSYSFANNDYEFNNLPERNFPNNVDIKHQINLVASYSLGNFKLSCGINWHSGKPTTLPDFDEAITNNNEINYQKPNSSRLDNYIRTDISTTYEFKVHEKIKAFIGISAWNILDQENIYNQYYRIMDENTIEEISQPGLRTTPNIVFRLNF</sequence>
<dbReference type="InterPro" id="IPR012910">
    <property type="entry name" value="Plug_dom"/>
</dbReference>
<keyword evidence="4" id="KW-0732">Signal</keyword>
<comment type="subcellular location">
    <subcellularLocation>
        <location evidence="1">Cell outer membrane</location>
    </subcellularLocation>
</comment>
<evidence type="ECO:0000313" key="6">
    <source>
        <dbReference type="EMBL" id="GAA4112853.1"/>
    </source>
</evidence>
<dbReference type="Proteomes" id="UP001500459">
    <property type="component" value="Unassembled WGS sequence"/>
</dbReference>
<keyword evidence="7" id="KW-1185">Reference proteome</keyword>
<feature type="domain" description="TonB-dependent receptor plug" evidence="5">
    <location>
        <begin position="216"/>
        <end position="291"/>
    </location>
</feature>
<evidence type="ECO:0000256" key="1">
    <source>
        <dbReference type="ARBA" id="ARBA00004442"/>
    </source>
</evidence>
<dbReference type="InterPro" id="IPR008969">
    <property type="entry name" value="CarboxyPept-like_regulatory"/>
</dbReference>
<dbReference type="Gene3D" id="2.40.170.20">
    <property type="entry name" value="TonB-dependent receptor, beta-barrel domain"/>
    <property type="match status" value="1"/>
</dbReference>
<accession>A0ABP7XDN9</accession>
<evidence type="ECO:0000256" key="3">
    <source>
        <dbReference type="ARBA" id="ARBA00023237"/>
    </source>
</evidence>
<evidence type="ECO:0000259" key="5">
    <source>
        <dbReference type="Pfam" id="PF07715"/>
    </source>
</evidence>
<proteinExistence type="predicted"/>
<keyword evidence="2" id="KW-0472">Membrane</keyword>
<feature type="chain" id="PRO_5047049859" description="TonB-dependent receptor plug domain-containing protein" evidence="4">
    <location>
        <begin position="23"/>
        <end position="834"/>
    </location>
</feature>
<feature type="signal peptide" evidence="4">
    <location>
        <begin position="1"/>
        <end position="22"/>
    </location>
</feature>
<dbReference type="Pfam" id="PF07715">
    <property type="entry name" value="Plug"/>
    <property type="match status" value="1"/>
</dbReference>
<protein>
    <recommendedName>
        <fullName evidence="5">TonB-dependent receptor plug domain-containing protein</fullName>
    </recommendedName>
</protein>
<organism evidence="6 7">
    <name type="scientific">Aquimarina addita</name>
    <dbReference type="NCBI Taxonomy" id="870485"/>
    <lineage>
        <taxon>Bacteria</taxon>
        <taxon>Pseudomonadati</taxon>
        <taxon>Bacteroidota</taxon>
        <taxon>Flavobacteriia</taxon>
        <taxon>Flavobacteriales</taxon>
        <taxon>Flavobacteriaceae</taxon>
        <taxon>Aquimarina</taxon>
    </lineage>
</organism>
<dbReference type="SUPFAM" id="SSF49464">
    <property type="entry name" value="Carboxypeptidase regulatory domain-like"/>
    <property type="match status" value="1"/>
</dbReference>
<comment type="caution">
    <text evidence="6">The sequence shown here is derived from an EMBL/GenBank/DDBJ whole genome shotgun (WGS) entry which is preliminary data.</text>
</comment>
<evidence type="ECO:0000256" key="4">
    <source>
        <dbReference type="SAM" id="SignalP"/>
    </source>
</evidence>